<dbReference type="Pfam" id="PF13338">
    <property type="entry name" value="AbiEi_4"/>
    <property type="match status" value="1"/>
</dbReference>
<evidence type="ECO:0000313" key="2">
    <source>
        <dbReference type="EMBL" id="MCO6049358.1"/>
    </source>
</evidence>
<evidence type="ECO:0000259" key="1">
    <source>
        <dbReference type="Pfam" id="PF13338"/>
    </source>
</evidence>
<dbReference type="InterPro" id="IPR036388">
    <property type="entry name" value="WH-like_DNA-bd_sf"/>
</dbReference>
<dbReference type="RefSeq" id="WP_252817118.1">
    <property type="nucleotide sequence ID" value="NZ_JAMXQS010000003.1"/>
</dbReference>
<protein>
    <submittedName>
        <fullName evidence="2">AAA family ATPase</fullName>
    </submittedName>
</protein>
<accession>A0ABT1C4B6</accession>
<evidence type="ECO:0000313" key="3">
    <source>
        <dbReference type="Proteomes" id="UP001205906"/>
    </source>
</evidence>
<dbReference type="Pfam" id="PF13481">
    <property type="entry name" value="AAA_25"/>
    <property type="match status" value="1"/>
</dbReference>
<feature type="domain" description="AbiEi antitoxin N-terminal" evidence="1">
    <location>
        <begin position="297"/>
        <end position="351"/>
    </location>
</feature>
<organism evidence="2 3">
    <name type="scientific">Mesorhizobium liriopis</name>
    <dbReference type="NCBI Taxonomy" id="2953882"/>
    <lineage>
        <taxon>Bacteria</taxon>
        <taxon>Pseudomonadati</taxon>
        <taxon>Pseudomonadota</taxon>
        <taxon>Alphaproteobacteria</taxon>
        <taxon>Hyphomicrobiales</taxon>
        <taxon>Phyllobacteriaceae</taxon>
        <taxon>Mesorhizobium</taxon>
    </lineage>
</organism>
<name>A0ABT1C4B6_9HYPH</name>
<dbReference type="InterPro" id="IPR027417">
    <property type="entry name" value="P-loop_NTPase"/>
</dbReference>
<keyword evidence="3" id="KW-1185">Reference proteome</keyword>
<dbReference type="InterPro" id="IPR025159">
    <property type="entry name" value="AbiEi_N"/>
</dbReference>
<proteinExistence type="predicted"/>
<dbReference type="EMBL" id="JAMXQS010000003">
    <property type="protein sequence ID" value="MCO6049358.1"/>
    <property type="molecule type" value="Genomic_DNA"/>
</dbReference>
<gene>
    <name evidence="2" type="ORF">NGM99_06095</name>
</gene>
<dbReference type="Proteomes" id="UP001205906">
    <property type="component" value="Unassembled WGS sequence"/>
</dbReference>
<sequence>MFKPDTDITRLSIADEVELYHFHPKGRKRDRKFSALPGHISLQTFTAGELLARKFEPIKYVVPGYVAEGLTILAGPPKLGKSWFALHMAAAVTSGFSFLNRIAEPRVEALYLALEDNERRLQSRINKLYEGKAAGTQPALTGLHFAIDWPRADNGGITKLKEWIECHPKVGLVIVDVLAMFKGLGGNRRQTQYDAEYLAVKELQTLALEAKVAIVVIHHTRKMRSEGSPYEEISGTYGLQGAADSCLILRRESGGVVLRGHGRDIEEIETAVRFNEVTCTWEVIGSANEVGLSSERQRILEVLKTAGEPLRPNEILQRAGMSSEASLNVMLHRMYRVGELVRASRGVYGLPGRVYEASKIGKKVTR</sequence>
<dbReference type="Gene3D" id="3.40.50.300">
    <property type="entry name" value="P-loop containing nucleotide triphosphate hydrolases"/>
    <property type="match status" value="1"/>
</dbReference>
<dbReference type="Gene3D" id="1.10.10.10">
    <property type="entry name" value="Winged helix-like DNA-binding domain superfamily/Winged helix DNA-binding domain"/>
    <property type="match status" value="1"/>
</dbReference>
<reference evidence="2 3" key="1">
    <citation type="submission" date="2022-06" db="EMBL/GenBank/DDBJ databases">
        <title>Mesorhizobium sp. strain RP14 Genome sequencing and assembly.</title>
        <authorList>
            <person name="Kim I."/>
        </authorList>
    </citation>
    <scope>NUCLEOTIDE SEQUENCE [LARGE SCALE GENOMIC DNA]</scope>
    <source>
        <strain evidence="3">RP14(2022)</strain>
    </source>
</reference>
<dbReference type="SUPFAM" id="SSF52540">
    <property type="entry name" value="P-loop containing nucleoside triphosphate hydrolases"/>
    <property type="match status" value="1"/>
</dbReference>
<comment type="caution">
    <text evidence="2">The sequence shown here is derived from an EMBL/GenBank/DDBJ whole genome shotgun (WGS) entry which is preliminary data.</text>
</comment>